<evidence type="ECO:0000313" key="3">
    <source>
        <dbReference type="EMBL" id="CQH61557.1"/>
    </source>
</evidence>
<dbReference type="STRING" id="1407499.HHUB_3483"/>
<evidence type="ECO:0000256" key="1">
    <source>
        <dbReference type="SAM" id="Phobius"/>
    </source>
</evidence>
<gene>
    <name evidence="3" type="ORF">HHUB_3483</name>
</gene>
<keyword evidence="4" id="KW-1185">Reference proteome</keyword>
<dbReference type="OrthoDB" id="205411at2157"/>
<proteinExistence type="predicted"/>
<keyword evidence="1" id="KW-1133">Transmembrane helix</keyword>
<dbReference type="Pfam" id="PF26478">
    <property type="entry name" value="DUF8151"/>
    <property type="match status" value="1"/>
</dbReference>
<sequence>MLNNAAELLDVAATLAYAVLSAGFVGAGVLTELRSAATLGGGETVLGVWLAVMGVVAIAAGTMLFTDKVRARIGGA</sequence>
<protein>
    <recommendedName>
        <fullName evidence="2">DUF8151 domain-containing protein</fullName>
    </recommendedName>
</protein>
<dbReference type="Proteomes" id="UP000066737">
    <property type="component" value="Chromosome I"/>
</dbReference>
<dbReference type="KEGG" id="hhb:Hhub_3483"/>
<accession>A0A0U5H6D9</accession>
<dbReference type="RefSeq" id="WP_143416390.1">
    <property type="nucleotide sequence ID" value="NZ_CEML01000001.1"/>
</dbReference>
<reference evidence="4" key="1">
    <citation type="journal article" date="2016" name="Environ. Microbiol.">
        <title>The complete genome of a viable archaeum isolated from 123-million-year-old rock salt.</title>
        <authorList>
            <person name="Jaakkola S.T."/>
            <person name="Pfeiffer F."/>
            <person name="Ravantti J.J."/>
            <person name="Guo Q."/>
            <person name="Liu Y."/>
            <person name="Chen X."/>
            <person name="Ma H."/>
            <person name="Yang C."/>
            <person name="Oksanen H.M."/>
            <person name="Bamford D.H."/>
        </authorList>
    </citation>
    <scope>NUCLEOTIDE SEQUENCE</scope>
    <source>
        <strain evidence="4">JI20-1</strain>
    </source>
</reference>
<evidence type="ECO:0000259" key="2">
    <source>
        <dbReference type="Pfam" id="PF26478"/>
    </source>
</evidence>
<dbReference type="EMBL" id="LN831302">
    <property type="protein sequence ID" value="CQH61557.1"/>
    <property type="molecule type" value="Genomic_DNA"/>
</dbReference>
<organism evidence="3 4">
    <name type="scientific">Halobacterium hubeiense</name>
    <dbReference type="NCBI Taxonomy" id="1407499"/>
    <lineage>
        <taxon>Archaea</taxon>
        <taxon>Methanobacteriati</taxon>
        <taxon>Methanobacteriota</taxon>
        <taxon>Stenosarchaea group</taxon>
        <taxon>Halobacteria</taxon>
        <taxon>Halobacteriales</taxon>
        <taxon>Halobacteriaceae</taxon>
        <taxon>Halobacterium</taxon>
    </lineage>
</organism>
<keyword evidence="1" id="KW-0472">Membrane</keyword>
<name>A0A0U5H6D9_9EURY</name>
<evidence type="ECO:0000313" key="4">
    <source>
        <dbReference type="Proteomes" id="UP000066737"/>
    </source>
</evidence>
<feature type="domain" description="DUF8151" evidence="2">
    <location>
        <begin position="4"/>
        <end position="73"/>
    </location>
</feature>
<keyword evidence="1" id="KW-0812">Transmembrane</keyword>
<dbReference type="InterPro" id="IPR058464">
    <property type="entry name" value="DUF8151"/>
</dbReference>
<feature type="transmembrane region" description="Helical" evidence="1">
    <location>
        <begin position="45"/>
        <end position="65"/>
    </location>
</feature>
<dbReference type="GeneID" id="26660095"/>
<dbReference type="AlphaFoldDB" id="A0A0U5H6D9"/>
<feature type="transmembrane region" description="Helical" evidence="1">
    <location>
        <begin position="12"/>
        <end position="33"/>
    </location>
</feature>